<accession>D6GUR0</accession>
<dbReference type="InterPro" id="IPR018632">
    <property type="entry name" value="AAA-associated_dom_C"/>
</dbReference>
<evidence type="ECO:0000313" key="1">
    <source>
        <dbReference type="EMBL" id="EFD93050.1"/>
    </source>
</evidence>
<proteinExistence type="predicted"/>
<organism evidence="1 2">
    <name type="scientific">Candidatus Parvarchaeum acidophilus ARMAN-5</name>
    <dbReference type="NCBI Taxonomy" id="662762"/>
    <lineage>
        <taxon>Archaea</taxon>
        <taxon>Candidatus Parvarchaeota</taxon>
        <taxon>Candidatus Parvarchaeum</taxon>
    </lineage>
</organism>
<reference evidence="1 2" key="1">
    <citation type="journal article" date="2010" name="Proc. Natl. Acad. Sci. U.S.A.">
        <title>Enigmatic, ultrasmall, uncultivated Archaea.</title>
        <authorList>
            <person name="Baker B.J."/>
            <person name="Comolli L.R."/>
            <person name="Dick G.J."/>
            <person name="Hauser L.J."/>
            <person name="Hyatt D."/>
            <person name="Dill B.D."/>
            <person name="Land M.L."/>
            <person name="Verberkmoes N.C."/>
            <person name="Hettich R.L."/>
            <person name="Banfield J.F."/>
        </authorList>
    </citation>
    <scope>NUCLEOTIDE SEQUENCE [LARGE SCALE GENOMIC DNA]</scope>
</reference>
<evidence type="ECO:0000313" key="2">
    <source>
        <dbReference type="Proteomes" id="UP000009376"/>
    </source>
</evidence>
<dbReference type="Proteomes" id="UP000009376">
    <property type="component" value="Unassembled WGS sequence"/>
</dbReference>
<gene>
    <name evidence="1" type="ORF">BJBARM5_0206</name>
</gene>
<dbReference type="EMBL" id="GG745547">
    <property type="protein sequence ID" value="EFD93050.1"/>
    <property type="molecule type" value="Genomic_DNA"/>
</dbReference>
<protein>
    <submittedName>
        <fullName evidence="1">Uncharacterized protein</fullName>
    </submittedName>
</protein>
<dbReference type="Pfam" id="PF09821">
    <property type="entry name" value="AAA_assoc_C"/>
    <property type="match status" value="1"/>
</dbReference>
<dbReference type="AlphaFoldDB" id="D6GUR0"/>
<sequence length="162" mass="18851">MKKVFPLNIKMGQILGIISILKTYNGEISMQKLSDESFLHIDDLINILEACKLLKLIDIKADDVKLKRILINKGQHEIILHLSKTLRNLEPFSYIIKKIKKSKEVSTTELFQELIKKGLVGYRDNISGLESFKKDLLMIGLRLKIFSYNQDKDIWTLYKEKI</sequence>
<name>D6GUR0_PARA5</name>